<keyword evidence="3" id="KW-0106">Calcium</keyword>
<evidence type="ECO:0000256" key="3">
    <source>
        <dbReference type="ARBA" id="ARBA00022837"/>
    </source>
</evidence>
<evidence type="ECO:0000256" key="2">
    <source>
        <dbReference type="ARBA" id="ARBA00022737"/>
    </source>
</evidence>
<evidence type="ECO:0000256" key="4">
    <source>
        <dbReference type="SAM" id="MobiDB-lite"/>
    </source>
</evidence>
<dbReference type="AlphaFoldDB" id="A0A1N6HNB8"/>
<evidence type="ECO:0000259" key="5">
    <source>
        <dbReference type="SMART" id="SM00237"/>
    </source>
</evidence>
<keyword evidence="2" id="KW-0677">Repeat</keyword>
<dbReference type="InterPro" id="IPR038081">
    <property type="entry name" value="CalX-like_sf"/>
</dbReference>
<keyword evidence="1" id="KW-0732">Signal</keyword>
<dbReference type="RefSeq" id="WP_074206243.1">
    <property type="nucleotide sequence ID" value="NZ_FSQW01000002.1"/>
</dbReference>
<dbReference type="Proteomes" id="UP000185192">
    <property type="component" value="Unassembled WGS sequence"/>
</dbReference>
<feature type="domain" description="Calx-beta" evidence="5">
    <location>
        <begin position="117"/>
        <end position="210"/>
    </location>
</feature>
<evidence type="ECO:0000313" key="6">
    <source>
        <dbReference type="EMBL" id="SIO21179.1"/>
    </source>
</evidence>
<dbReference type="SUPFAM" id="SSF141072">
    <property type="entry name" value="CalX-like"/>
    <property type="match status" value="1"/>
</dbReference>
<dbReference type="EMBL" id="FSQW01000002">
    <property type="protein sequence ID" value="SIO21179.1"/>
    <property type="molecule type" value="Genomic_DNA"/>
</dbReference>
<reference evidence="7" key="1">
    <citation type="submission" date="2016-11" db="EMBL/GenBank/DDBJ databases">
        <authorList>
            <person name="Varghese N."/>
            <person name="Submissions S."/>
        </authorList>
    </citation>
    <scope>NUCLEOTIDE SEQUENCE [LARGE SCALE GENOMIC DNA]</scope>
    <source>
        <strain evidence="7">DSM 22363</strain>
    </source>
</reference>
<evidence type="ECO:0000256" key="1">
    <source>
        <dbReference type="ARBA" id="ARBA00022729"/>
    </source>
</evidence>
<sequence>MHFAKLIGKTGQGHTRNSSRKVKISARLFACSLTTCFVAMPVLAGETVLYTYDELGRLVRTQQTGSINNGVTTDIDYDDAGNRTGYEVTGSSGAGSDGGATGNVGGGSGSNTGGGGSGGGGETPPGFAVSDTSTTEGGNLVFTVTKSGSVTSSYSVSYATANGSAVTGSDYAAKSGTLTFNGSTGSLTVSVATVNDSIFEQTEAMYLNLSNPTGGSTITDSQGAGTISDNDVQNNPPTANNDTLIAFCGQGVKNVLLNDTDPDGDALSVASITGGGGMALSENNGLIIAENASTGSFTYTLQDAHGATDTATVFVTNSCGGGGPFE</sequence>
<dbReference type="GO" id="GO:0016020">
    <property type="term" value="C:membrane"/>
    <property type="evidence" value="ECO:0007669"/>
    <property type="project" value="InterPro"/>
</dbReference>
<protein>
    <submittedName>
        <fullName evidence="6">Calx-beta domain-containing protein</fullName>
    </submittedName>
</protein>
<proteinExistence type="predicted"/>
<dbReference type="GO" id="GO:0007154">
    <property type="term" value="P:cell communication"/>
    <property type="evidence" value="ECO:0007669"/>
    <property type="project" value="InterPro"/>
</dbReference>
<dbReference type="SMART" id="SM00237">
    <property type="entry name" value="Calx_beta"/>
    <property type="match status" value="1"/>
</dbReference>
<dbReference type="Pfam" id="PF03160">
    <property type="entry name" value="Calx-beta"/>
    <property type="match status" value="1"/>
</dbReference>
<dbReference type="InterPro" id="IPR003644">
    <property type="entry name" value="Calx_beta"/>
</dbReference>
<evidence type="ECO:0000313" key="7">
    <source>
        <dbReference type="Proteomes" id="UP000185192"/>
    </source>
</evidence>
<dbReference type="STRING" id="1123272.SAMN02745824_3370"/>
<organism evidence="6 7">
    <name type="scientific">Parasphingorhabdus marina DSM 22363</name>
    <dbReference type="NCBI Taxonomy" id="1123272"/>
    <lineage>
        <taxon>Bacteria</taxon>
        <taxon>Pseudomonadati</taxon>
        <taxon>Pseudomonadota</taxon>
        <taxon>Alphaproteobacteria</taxon>
        <taxon>Sphingomonadales</taxon>
        <taxon>Sphingomonadaceae</taxon>
        <taxon>Parasphingorhabdus</taxon>
    </lineage>
</organism>
<name>A0A1N6HNB8_9SPHN</name>
<dbReference type="OrthoDB" id="5593939at2"/>
<gene>
    <name evidence="6" type="ORF">SAMN02745824_3370</name>
</gene>
<accession>A0A1N6HNB8</accession>
<feature type="compositionally biased region" description="Gly residues" evidence="4">
    <location>
        <begin position="92"/>
        <end position="123"/>
    </location>
</feature>
<keyword evidence="7" id="KW-1185">Reference proteome</keyword>
<dbReference type="Pfam" id="PF17963">
    <property type="entry name" value="Big_9"/>
    <property type="match status" value="1"/>
</dbReference>
<feature type="region of interest" description="Disordered" evidence="4">
    <location>
        <begin position="76"/>
        <end position="134"/>
    </location>
</feature>
<dbReference type="Gene3D" id="2.60.40.2030">
    <property type="match status" value="1"/>
</dbReference>